<dbReference type="EMBL" id="KN658722">
    <property type="protein sequence ID" value="KHN19778.1"/>
    <property type="molecule type" value="Genomic_DNA"/>
</dbReference>
<evidence type="ECO:0008006" key="8">
    <source>
        <dbReference type="Google" id="ProtNLM"/>
    </source>
</evidence>
<keyword evidence="4 6" id="KW-0732">Signal</keyword>
<reference evidence="7" key="1">
    <citation type="submission" date="2014-07" db="EMBL/GenBank/DDBJ databases">
        <title>Identification of a novel salt tolerance gene in wild soybean by whole-genome sequencing.</title>
        <authorList>
            <person name="Lam H.-M."/>
            <person name="Qi X."/>
            <person name="Li M.-W."/>
            <person name="Liu X."/>
            <person name="Xie M."/>
            <person name="Ni M."/>
            <person name="Xu X."/>
        </authorList>
    </citation>
    <scope>NUCLEOTIDE SEQUENCE [LARGE SCALE GENOMIC DNA]</scope>
    <source>
        <tissue evidence="7">Root</tissue>
    </source>
</reference>
<evidence type="ECO:0000256" key="6">
    <source>
        <dbReference type="SAM" id="SignalP"/>
    </source>
</evidence>
<organism evidence="7">
    <name type="scientific">Glycine soja</name>
    <name type="common">Wild soybean</name>
    <dbReference type="NCBI Taxonomy" id="3848"/>
    <lineage>
        <taxon>Eukaryota</taxon>
        <taxon>Viridiplantae</taxon>
        <taxon>Streptophyta</taxon>
        <taxon>Embryophyta</taxon>
        <taxon>Tracheophyta</taxon>
        <taxon>Spermatophyta</taxon>
        <taxon>Magnoliopsida</taxon>
        <taxon>eudicotyledons</taxon>
        <taxon>Gunneridae</taxon>
        <taxon>Pentapetalae</taxon>
        <taxon>rosids</taxon>
        <taxon>fabids</taxon>
        <taxon>Fabales</taxon>
        <taxon>Fabaceae</taxon>
        <taxon>Papilionoideae</taxon>
        <taxon>50 kb inversion clade</taxon>
        <taxon>NPAAA clade</taxon>
        <taxon>indigoferoid/millettioid clade</taxon>
        <taxon>Phaseoleae</taxon>
        <taxon>Glycine</taxon>
        <taxon>Glycine subgen. Soja</taxon>
    </lineage>
</organism>
<dbReference type="InterPro" id="IPR006766">
    <property type="entry name" value="EXORDIUM-like"/>
</dbReference>
<evidence type="ECO:0000256" key="2">
    <source>
        <dbReference type="ARBA" id="ARBA00022523"/>
    </source>
</evidence>
<protein>
    <recommendedName>
        <fullName evidence="8">Protein EXORDIUM</fullName>
    </recommendedName>
</protein>
<name>A0A0B2QIR7_GLYSO</name>
<accession>A0A0B2QIR7</accession>
<dbReference type="GO" id="GO:0048046">
    <property type="term" value="C:apoplast"/>
    <property type="evidence" value="ECO:0007669"/>
    <property type="project" value="UniProtKB-SubCell"/>
</dbReference>
<gene>
    <name evidence="7" type="ORF">glysoja_024879</name>
</gene>
<proteinExistence type="inferred from homology"/>
<evidence type="ECO:0000256" key="4">
    <source>
        <dbReference type="ARBA" id="ARBA00022729"/>
    </source>
</evidence>
<comment type="similarity">
    <text evidence="5">Belongs to the EXORDIUM family.</text>
</comment>
<feature type="chain" id="PRO_5002074592" description="Protein EXORDIUM" evidence="6">
    <location>
        <begin position="20"/>
        <end position="248"/>
    </location>
</feature>
<comment type="subcellular location">
    <subcellularLocation>
        <location evidence="1">Secreted</location>
        <location evidence="1">Extracellular space</location>
        <location evidence="1">Apoplast</location>
    </subcellularLocation>
</comment>
<evidence type="ECO:0000256" key="1">
    <source>
        <dbReference type="ARBA" id="ARBA00004271"/>
    </source>
</evidence>
<dbReference type="Proteomes" id="UP000053555">
    <property type="component" value="Unassembled WGS sequence"/>
</dbReference>
<dbReference type="PANTHER" id="PTHR31279:SF66">
    <property type="entry name" value="PHOSPHATE-RESPONSIVE 1 FAMILY PROTEIN"/>
    <property type="match status" value="1"/>
</dbReference>
<evidence type="ECO:0000313" key="7">
    <source>
        <dbReference type="EMBL" id="KHN19778.1"/>
    </source>
</evidence>
<dbReference type="PANTHER" id="PTHR31279">
    <property type="entry name" value="PROTEIN EXORDIUM-LIKE 5"/>
    <property type="match status" value="1"/>
</dbReference>
<evidence type="ECO:0000256" key="3">
    <source>
        <dbReference type="ARBA" id="ARBA00022525"/>
    </source>
</evidence>
<evidence type="ECO:0000256" key="5">
    <source>
        <dbReference type="ARBA" id="ARBA00023591"/>
    </source>
</evidence>
<feature type="signal peptide" evidence="6">
    <location>
        <begin position="1"/>
        <end position="19"/>
    </location>
</feature>
<dbReference type="AlphaFoldDB" id="A0A0B2QIR7"/>
<keyword evidence="3" id="KW-0964">Secreted</keyword>
<sequence length="248" mass="26333">MASLASSSVLLNLLFIVSALHLGAAAARILSEKEDQQQLQFQYHKGPLLSGNISVNLIWYGSFKPSQRAIISDFITSLSSSPKSTAQPSVATWWKGTEKYYQLIKSAPKPSLTLALGAQILDENYSLGKSLTTDNIVSLASKGSPKEVINVDLTSLDVTVEGFCSSRCGTHASSADHHKFAYGSVTAPLEAVSACAGIFGKGAYPGYTGNVLVDNVTGASYNALGLHGRKFLLPAMWDPVTSTCKTLV</sequence>
<keyword evidence="2" id="KW-0052">Apoplast</keyword>
<dbReference type="Pfam" id="PF04674">
    <property type="entry name" value="Phi_1"/>
    <property type="match status" value="1"/>
</dbReference>